<keyword evidence="7" id="KW-1005">Bacterial flagellum biogenesis</keyword>
<evidence type="ECO:0000256" key="7">
    <source>
        <dbReference type="ARBA" id="ARBA00022795"/>
    </source>
</evidence>
<keyword evidence="6" id="KW-0547">Nucleotide-binding</keyword>
<comment type="caution">
    <text evidence="15">The sequence shown here is derived from an EMBL/GenBank/DDBJ whole genome shotgun (WGS) entry which is preliminary data.</text>
</comment>
<comment type="function">
    <text evidence="12">Necessary for flagellar biosynthesis. May be involved in translocation of the flagellum.</text>
</comment>
<evidence type="ECO:0000313" key="15">
    <source>
        <dbReference type="EMBL" id="KON92093.1"/>
    </source>
</evidence>
<dbReference type="PANTHER" id="PTHR43134">
    <property type="entry name" value="SIGNAL RECOGNITION PARTICLE RECEPTOR SUBUNIT ALPHA"/>
    <property type="match status" value="1"/>
</dbReference>
<accession>A0A0M0GQQ8</accession>
<dbReference type="RefSeq" id="WP_053427284.1">
    <property type="nucleotide sequence ID" value="NZ_LGUE01000001.1"/>
</dbReference>
<keyword evidence="16" id="KW-1185">Reference proteome</keyword>
<dbReference type="PATRIC" id="fig|189381.12.peg.1432"/>
<keyword evidence="11" id="KW-1006">Bacterial flagellum protein export</keyword>
<dbReference type="InterPro" id="IPR027417">
    <property type="entry name" value="P-loop_NTPase"/>
</dbReference>
<comment type="subcellular location">
    <subcellularLocation>
        <location evidence="1">Cell membrane</location>
        <topology evidence="1">Peripheral membrane protein</topology>
        <orientation evidence="1">Cytoplasmic side</orientation>
    </subcellularLocation>
</comment>
<evidence type="ECO:0000256" key="8">
    <source>
        <dbReference type="ARBA" id="ARBA00022927"/>
    </source>
</evidence>
<evidence type="ECO:0000256" key="2">
    <source>
        <dbReference type="ARBA" id="ARBA00008531"/>
    </source>
</evidence>
<evidence type="ECO:0000256" key="4">
    <source>
        <dbReference type="ARBA" id="ARBA00022448"/>
    </source>
</evidence>
<dbReference type="GO" id="GO:0044781">
    <property type="term" value="P:bacterial-type flagellum organization"/>
    <property type="evidence" value="ECO:0007669"/>
    <property type="project" value="UniProtKB-UniRule"/>
</dbReference>
<dbReference type="SUPFAM" id="SSF52540">
    <property type="entry name" value="P-loop containing nucleoside triphosphate hydrolases"/>
    <property type="match status" value="1"/>
</dbReference>
<dbReference type="InterPro" id="IPR000897">
    <property type="entry name" value="SRP54_GTPase_dom"/>
</dbReference>
<keyword evidence="4" id="KW-0813">Transport</keyword>
<evidence type="ECO:0000256" key="12">
    <source>
        <dbReference type="ARBA" id="ARBA00025337"/>
    </source>
</evidence>
<dbReference type="GO" id="GO:0005525">
    <property type="term" value="F:GTP binding"/>
    <property type="evidence" value="ECO:0007669"/>
    <property type="project" value="UniProtKB-UniRule"/>
</dbReference>
<dbReference type="Gene3D" id="3.40.50.300">
    <property type="entry name" value="P-loop containing nucleotide triphosphate hydrolases"/>
    <property type="match status" value="1"/>
</dbReference>
<keyword evidence="5" id="KW-1003">Cell membrane</keyword>
<dbReference type="SMART" id="SM00962">
    <property type="entry name" value="SRP54"/>
    <property type="match status" value="1"/>
</dbReference>
<keyword evidence="8" id="KW-0653">Protein transport</keyword>
<evidence type="ECO:0000256" key="3">
    <source>
        <dbReference type="ARBA" id="ARBA00014919"/>
    </source>
</evidence>
<gene>
    <name evidence="15" type="ORF">AF331_06440</name>
</gene>
<dbReference type="GO" id="GO:0015031">
    <property type="term" value="P:protein transport"/>
    <property type="evidence" value="ECO:0007669"/>
    <property type="project" value="UniProtKB-KW"/>
</dbReference>
<dbReference type="AlphaFoldDB" id="A0A0M0GQQ8"/>
<evidence type="ECO:0000256" key="10">
    <source>
        <dbReference type="ARBA" id="ARBA00023136"/>
    </source>
</evidence>
<evidence type="ECO:0000256" key="5">
    <source>
        <dbReference type="ARBA" id="ARBA00022475"/>
    </source>
</evidence>
<reference evidence="16" key="1">
    <citation type="submission" date="2015-07" db="EMBL/GenBank/DDBJ databases">
        <title>Fjat-14235 jcm11544.</title>
        <authorList>
            <person name="Liu B."/>
            <person name="Wang J."/>
            <person name="Zhu Y."/>
            <person name="Liu G."/>
            <person name="Chen Q."/>
            <person name="Chen Z."/>
            <person name="Lan J."/>
            <person name="Che J."/>
            <person name="Ge C."/>
            <person name="Shi H."/>
            <person name="Pan Z."/>
            <person name="Liu X."/>
        </authorList>
    </citation>
    <scope>NUCLEOTIDE SEQUENCE [LARGE SCALE GENOMIC DNA]</scope>
    <source>
        <strain evidence="16">JCM 11544</strain>
    </source>
</reference>
<evidence type="ECO:0000256" key="6">
    <source>
        <dbReference type="ARBA" id="ARBA00022741"/>
    </source>
</evidence>
<evidence type="ECO:0000313" key="16">
    <source>
        <dbReference type="Proteomes" id="UP000037405"/>
    </source>
</evidence>
<evidence type="ECO:0000256" key="9">
    <source>
        <dbReference type="ARBA" id="ARBA00023134"/>
    </source>
</evidence>
<dbReference type="GO" id="GO:0005886">
    <property type="term" value="C:plasma membrane"/>
    <property type="evidence" value="ECO:0007669"/>
    <property type="project" value="UniProtKB-SubCell"/>
</dbReference>
<dbReference type="InterPro" id="IPR047040">
    <property type="entry name" value="FlhF__GTPase_dom"/>
</dbReference>
<dbReference type="NCBIfam" id="TIGR03499">
    <property type="entry name" value="FlhF"/>
    <property type="match status" value="1"/>
</dbReference>
<evidence type="ECO:0000256" key="13">
    <source>
        <dbReference type="NCBIfam" id="TIGR03499"/>
    </source>
</evidence>
<dbReference type="STRING" id="189381.GCA_900166615_02987"/>
<dbReference type="GO" id="GO:0003924">
    <property type="term" value="F:GTPase activity"/>
    <property type="evidence" value="ECO:0007669"/>
    <property type="project" value="UniProtKB-UniRule"/>
</dbReference>
<name>A0A0M0GQQ8_9BACI</name>
<dbReference type="Pfam" id="PF00448">
    <property type="entry name" value="SRP54"/>
    <property type="match status" value="1"/>
</dbReference>
<evidence type="ECO:0000256" key="1">
    <source>
        <dbReference type="ARBA" id="ARBA00004413"/>
    </source>
</evidence>
<dbReference type="Gene3D" id="1.20.120.1380">
    <property type="entry name" value="Flagellar FlhF biosynthesis protein, N domain"/>
    <property type="match status" value="1"/>
</dbReference>
<feature type="domain" description="SRP54-type proteins GTP-binding" evidence="14">
    <location>
        <begin position="161"/>
        <end position="352"/>
    </location>
</feature>
<dbReference type="FunFam" id="3.40.50.300:FF:000695">
    <property type="entry name" value="Flagellar biosynthesis regulator FlhF"/>
    <property type="match status" value="1"/>
</dbReference>
<proteinExistence type="inferred from homology"/>
<dbReference type="PANTHER" id="PTHR43134:SF3">
    <property type="entry name" value="FLAGELLAR BIOSYNTHESIS PROTEIN FLHF"/>
    <property type="match status" value="1"/>
</dbReference>
<sequence length="356" mass="39947">MMVKKYRADSMNDAMAKVRKDLGSDAVILHSKQIQSGGILGLFKKRGVEVIAALDPDHTEAEDHVKMERVQDLTPNPVINQQLGELKGMIAALSSSMTDHFPSPVSDILDSLKKQGMKEEYLLELGNRLQRLPEETYIESTEVFLIERLETVPMGGMTFTHKYINLMGPTGVGKTTTIAKLAAEAVIEKRKKVAFLTTDTYRIAAIEQLKTYASLLNVPVEVIYKADDYRAAIEKFRDCDHIFIDTAGRNYREEHYVTELHNLIDYSTDMESYLVLSLTSKEEDMREIATAFSSMKIDRFIFTKLDETSSVGAIFNLILETGIGAAYVTIGQDVPEDIEPLLAKDIARLLMKGIRP</sequence>
<protein>
    <recommendedName>
        <fullName evidence="3 13">Flagellar biosynthesis protein FlhF</fullName>
    </recommendedName>
</protein>
<dbReference type="InterPro" id="IPR020006">
    <property type="entry name" value="FlhF"/>
</dbReference>
<dbReference type="GO" id="GO:0005047">
    <property type="term" value="F:signal recognition particle binding"/>
    <property type="evidence" value="ECO:0007669"/>
    <property type="project" value="TreeGrafter"/>
</dbReference>
<dbReference type="GO" id="GO:0006614">
    <property type="term" value="P:SRP-dependent cotranslational protein targeting to membrane"/>
    <property type="evidence" value="ECO:0007669"/>
    <property type="project" value="UniProtKB-UniRule"/>
</dbReference>
<keyword evidence="9" id="KW-0342">GTP-binding</keyword>
<dbReference type="EMBL" id="LGUE01000001">
    <property type="protein sequence ID" value="KON92093.1"/>
    <property type="molecule type" value="Genomic_DNA"/>
</dbReference>
<dbReference type="OrthoDB" id="9778554at2"/>
<dbReference type="Proteomes" id="UP000037405">
    <property type="component" value="Unassembled WGS sequence"/>
</dbReference>
<evidence type="ECO:0000256" key="11">
    <source>
        <dbReference type="ARBA" id="ARBA00023225"/>
    </source>
</evidence>
<dbReference type="CDD" id="cd17873">
    <property type="entry name" value="FlhF"/>
    <property type="match status" value="1"/>
</dbReference>
<evidence type="ECO:0000259" key="14">
    <source>
        <dbReference type="SMART" id="SM00962"/>
    </source>
</evidence>
<keyword evidence="10" id="KW-0472">Membrane</keyword>
<organism evidence="15 16">
    <name type="scientific">Rossellomorea marisflavi</name>
    <dbReference type="NCBI Taxonomy" id="189381"/>
    <lineage>
        <taxon>Bacteria</taxon>
        <taxon>Bacillati</taxon>
        <taxon>Bacillota</taxon>
        <taxon>Bacilli</taxon>
        <taxon>Bacillales</taxon>
        <taxon>Bacillaceae</taxon>
        <taxon>Rossellomorea</taxon>
    </lineage>
</organism>
<comment type="similarity">
    <text evidence="2">Belongs to the GTP-binding SRP family.</text>
</comment>